<sequence>VRSRLLRLRSLWDEIRQRAEERESKLNDVLDVAGKFWADVAALLSTLRDSQDIVRELEDPGVDPSLIKQQIEAAEAIKAETDGLREELEFVRTLGADLIFACGETEKPEVKKTIDEMNAAWEGLNRTWRERMERLEEAMTASVQYQDALQHALSELQAWLSHTHTTLDTQRPISSDPKAIEIELAKHHVLRNDVLSHHATVETVNSAATELLESSPGDEASHLRDQLDQLNRSWESLLLKTQERQKLLEAALQQAQLNQRAEQYHRLLDKGESMLLARGGEEVGPGTTQTHQNLAMLQNKWASLNTKMDDRRTSLQDTINWLTQAEQTLNMAQPPSLILDTVLFQIDEHKVFVNEVNTHREQVLALEKAGSQLRFASLKQDVVLIKNLLLSVQARWDKLVQRSLDRGRHLDEARKRAKQAWRKLTDWLEEAEKRLDSELEISNEPDKIKVQLTKHKKALGSKQPVYDTTVRSGKAMRDKAQLPADQQKLDHLALVDWLYRVEPQLAEDQPVHGDMDLVSNLMDAHKAFQKELGKRTSSVQALKRSARDLMETGRDDTAWVKVQLQELSNRWDTMLLEWLSEAEQTLRFRGVLPEEAETLQALLHTHRDFMGTVEEKRADVNKAAGMGEGILTVCHPDSITTIKHWITIIRARFEELCFFATQVLTWAKQHEQRLESALTEVLNNANLLEELLSWLQWAETTLVQRDTEPLPQDIPQLTTLITEHQHSFTAPYGFIFHMKSSASSSGKHQQQQPSMQVSGGNPRLNQLCARWQQVWLLALDRQRKLNDALDRQEELKEFANFDFDVWRKKYMRWMNHKKSRVMDFFRRIDKDQDGKITRQEFIDGILASSMFLASCSEFPTSKLEMSAVADIFDRDGDGYIDYYEFVAALHPNKDAYRPTTDADKIEDEVTRQVAQCKCAKRFQVEQIGENKYRCLLCLLVTVTPGYFCCRARGRTNLELREKFILPEGASQGLAAFRSRGRRSKPGSRNASPTRSSSSASHSGASLPSAPSTPATPTASASSRVGFLALKIHHTSKRTKKSHWQGPHAQCHAAEIWGGVWVQTEEANVPLEPRLTDWRERRNAAQQQTYRHAKEAQQWSQTFQDPNNIKEDPQLKDPRLELRHLVASNVPTSNGLKFIYADVLNQQSPDSQPVTGHFSVIEVYEMPKIKTCPTGSSLLCTEILSTQSKGSTPTRGQGDISSLLGNENKSGLGERSGLLKPSGLDSLSERASVHLNTSGISLGCICLRWLNCSRHLTLEWDHSEQTRRRTKFMASDISRSMSLYQIFQLQSRSTSTLLLLLLLSISLWTQQAEAVVHSSFRRLSGREKKEMQKEILNILGLPDRPRPHPPLRPPSSAPLFMLDLYHAMSVDDEEEMVMNGPGLGRYGAAAQVNYAALPTLSTHTPLLGTVVSEADTVMSFVNLGE</sequence>
<evidence type="ECO:0000256" key="1">
    <source>
        <dbReference type="ARBA" id="ARBA00004245"/>
    </source>
</evidence>
<name>A0ABV0PBA3_9TELE</name>
<evidence type="ECO:0000256" key="4">
    <source>
        <dbReference type="ARBA" id="ARBA00022837"/>
    </source>
</evidence>
<dbReference type="SMART" id="SM00150">
    <property type="entry name" value="SPEC"/>
    <property type="match status" value="6"/>
</dbReference>
<dbReference type="EMBL" id="JAHRIO010070152">
    <property type="protein sequence ID" value="MEQ2180746.1"/>
    <property type="molecule type" value="Genomic_DNA"/>
</dbReference>
<dbReference type="Gene3D" id="2.60.120.970">
    <property type="match status" value="1"/>
</dbReference>
<dbReference type="Pfam" id="PF13499">
    <property type="entry name" value="EF-hand_7"/>
    <property type="match status" value="1"/>
</dbReference>
<keyword evidence="3" id="KW-0479">Metal-binding</keyword>
<feature type="domain" description="EF-hand" evidence="7">
    <location>
        <begin position="816"/>
        <end position="851"/>
    </location>
</feature>
<dbReference type="Pfam" id="PF02187">
    <property type="entry name" value="GAS2"/>
    <property type="match status" value="1"/>
</dbReference>
<gene>
    <name evidence="8" type="ORF">GOODEAATRI_004416</name>
</gene>
<dbReference type="InterPro" id="IPR018247">
    <property type="entry name" value="EF_Hand_1_Ca_BS"/>
</dbReference>
<dbReference type="SMART" id="SM00243">
    <property type="entry name" value="GAS2"/>
    <property type="match status" value="1"/>
</dbReference>
<dbReference type="InterPro" id="IPR018159">
    <property type="entry name" value="Spectrin/alpha-actinin"/>
</dbReference>
<evidence type="ECO:0000256" key="5">
    <source>
        <dbReference type="ARBA" id="ARBA00023212"/>
    </source>
</evidence>
<accession>A0ABV0PBA3</accession>
<comment type="caution">
    <text evidence="8">The sequence shown here is derived from an EMBL/GenBank/DDBJ whole genome shotgun (WGS) entry which is preliminary data.</text>
</comment>
<dbReference type="PROSITE" id="PS50222">
    <property type="entry name" value="EF_HAND_2"/>
    <property type="match status" value="2"/>
</dbReference>
<evidence type="ECO:0000256" key="6">
    <source>
        <dbReference type="SAM" id="MobiDB-lite"/>
    </source>
</evidence>
<feature type="region of interest" description="Disordered" evidence="6">
    <location>
        <begin position="974"/>
        <end position="1019"/>
    </location>
</feature>
<evidence type="ECO:0000259" key="7">
    <source>
        <dbReference type="PROSITE" id="PS50222"/>
    </source>
</evidence>
<feature type="compositionally biased region" description="Low complexity" evidence="6">
    <location>
        <begin position="986"/>
        <end position="1019"/>
    </location>
</feature>
<proteinExistence type="predicted"/>
<dbReference type="PANTHER" id="PTHR23169">
    <property type="entry name" value="ENVOPLAKIN"/>
    <property type="match status" value="1"/>
</dbReference>
<dbReference type="Pfam" id="PF00688">
    <property type="entry name" value="TGFb_propeptide"/>
    <property type="match status" value="1"/>
</dbReference>
<dbReference type="InterPro" id="IPR011992">
    <property type="entry name" value="EF-hand-dom_pair"/>
</dbReference>
<evidence type="ECO:0000256" key="3">
    <source>
        <dbReference type="ARBA" id="ARBA00022723"/>
    </source>
</evidence>
<dbReference type="InterPro" id="IPR003108">
    <property type="entry name" value="GAR_dom"/>
</dbReference>
<dbReference type="SUPFAM" id="SSF46966">
    <property type="entry name" value="Spectrin repeat"/>
    <property type="match status" value="7"/>
</dbReference>
<dbReference type="Pfam" id="PF00435">
    <property type="entry name" value="Spectrin"/>
    <property type="match status" value="5"/>
</dbReference>
<dbReference type="SMART" id="SM00054">
    <property type="entry name" value="EFh"/>
    <property type="match status" value="2"/>
</dbReference>
<evidence type="ECO:0000313" key="9">
    <source>
        <dbReference type="Proteomes" id="UP001476798"/>
    </source>
</evidence>
<dbReference type="Gene3D" id="1.10.238.10">
    <property type="entry name" value="EF-hand"/>
    <property type="match status" value="1"/>
</dbReference>
<dbReference type="InterPro" id="IPR002048">
    <property type="entry name" value="EF_hand_dom"/>
</dbReference>
<dbReference type="Gene3D" id="3.30.920.20">
    <property type="entry name" value="Gas2-like domain"/>
    <property type="match status" value="1"/>
</dbReference>
<reference evidence="8 9" key="1">
    <citation type="submission" date="2021-06" db="EMBL/GenBank/DDBJ databases">
        <authorList>
            <person name="Palmer J.M."/>
        </authorList>
    </citation>
    <scope>NUCLEOTIDE SEQUENCE [LARGE SCALE GENOMIC DNA]</scope>
    <source>
        <strain evidence="8 9">GA_2019</strain>
        <tissue evidence="8">Muscle</tissue>
    </source>
</reference>
<dbReference type="Proteomes" id="UP001476798">
    <property type="component" value="Unassembled WGS sequence"/>
</dbReference>
<dbReference type="InterPro" id="IPR043197">
    <property type="entry name" value="Plakin"/>
</dbReference>
<keyword evidence="9" id="KW-1185">Reference proteome</keyword>
<dbReference type="CDD" id="cd00176">
    <property type="entry name" value="SPEC"/>
    <property type="match status" value="3"/>
</dbReference>
<dbReference type="SUPFAM" id="SSF47473">
    <property type="entry name" value="EF-hand"/>
    <property type="match status" value="1"/>
</dbReference>
<evidence type="ECO:0000313" key="8">
    <source>
        <dbReference type="EMBL" id="MEQ2180746.1"/>
    </source>
</evidence>
<dbReference type="CDD" id="cd00051">
    <property type="entry name" value="EFh"/>
    <property type="match status" value="1"/>
</dbReference>
<feature type="domain" description="EF-hand" evidence="7">
    <location>
        <begin position="860"/>
        <end position="895"/>
    </location>
</feature>
<dbReference type="InterPro" id="IPR002017">
    <property type="entry name" value="Spectrin_repeat"/>
</dbReference>
<evidence type="ECO:0000256" key="2">
    <source>
        <dbReference type="ARBA" id="ARBA00022490"/>
    </source>
</evidence>
<feature type="region of interest" description="Disordered" evidence="6">
    <location>
        <begin position="1186"/>
        <end position="1205"/>
    </location>
</feature>
<organism evidence="8 9">
    <name type="scientific">Goodea atripinnis</name>
    <dbReference type="NCBI Taxonomy" id="208336"/>
    <lineage>
        <taxon>Eukaryota</taxon>
        <taxon>Metazoa</taxon>
        <taxon>Chordata</taxon>
        <taxon>Craniata</taxon>
        <taxon>Vertebrata</taxon>
        <taxon>Euteleostomi</taxon>
        <taxon>Actinopterygii</taxon>
        <taxon>Neopterygii</taxon>
        <taxon>Teleostei</taxon>
        <taxon>Neoteleostei</taxon>
        <taxon>Acanthomorphata</taxon>
        <taxon>Ovalentaria</taxon>
        <taxon>Atherinomorphae</taxon>
        <taxon>Cyprinodontiformes</taxon>
        <taxon>Goodeidae</taxon>
        <taxon>Goodea</taxon>
    </lineage>
</organism>
<dbReference type="Gene3D" id="1.20.58.60">
    <property type="match status" value="7"/>
</dbReference>
<feature type="non-terminal residue" evidence="8">
    <location>
        <position position="1"/>
    </location>
</feature>
<dbReference type="PANTHER" id="PTHR23169:SF25">
    <property type="entry name" value="MICROTUBULE-ACTIN CROSS-LINKING FACTOR 1, ISOFORMS 1_2_3_4_5"/>
    <property type="match status" value="1"/>
</dbReference>
<protein>
    <recommendedName>
        <fullName evidence="7">EF-hand domain-containing protein</fullName>
    </recommendedName>
</protein>
<dbReference type="InterPro" id="IPR001111">
    <property type="entry name" value="TGF-b_propeptide"/>
</dbReference>
<keyword evidence="4" id="KW-0106">Calcium</keyword>
<comment type="subcellular location">
    <subcellularLocation>
        <location evidence="1">Cytoplasm</location>
        <location evidence="1">Cytoskeleton</location>
    </subcellularLocation>
</comment>
<keyword evidence="5" id="KW-0206">Cytoskeleton</keyword>
<dbReference type="PROSITE" id="PS00018">
    <property type="entry name" value="EF_HAND_1"/>
    <property type="match status" value="2"/>
</dbReference>
<dbReference type="InterPro" id="IPR036534">
    <property type="entry name" value="GAR_dom_sf"/>
</dbReference>
<keyword evidence="2" id="KW-0963">Cytoplasm</keyword>